<sequence length="850" mass="94991">MSDFQNSANGPNVMIVGAGLAGLLLGILLERANIPYAIYERASTVKPLGAIMSLNVNILPVFEQLGLYDELMAVSFTSPGMHVYNENMEKIGFRGNQGIKEMVGYDYIVFSRPKLYELLLAQIPTDKIFFGKKILSVKHPSTGGVVINCSDSSSYLGDILVGADGAYSAVRQSIYKDMQEKGELPFKDTQGLKIGYLTMVGTTDPMDEEKYPELKDEFTHFRFVVGRGKPYTWSTFTVPEKKICWGVQVQLDAASAEDKAFRNTEWGPEGNEAMIKEIYNFATPYGPLGQFIDATPRERISKVFLEEKNFETWYHKRVILIGDGQGAVNAMQDAVILANCLYEIANNPTGKNITAAFQDFKDQRFPHVKFQFDSSKLMAKVIFGQVAMSAEEEYKPASPPRVIIVGAGIGGVFLGILLERANIPYEIYERATSVKQLGAIMSLNVNILPVFEQLGLYDELMKISFTSPGMHVYNESMKKIAYRGNEGIKELVGYDYVVFSRPRLYDMLLSQLPANKVHFGKKVLSVKHPEEGGVLITCSDNSSYLGDILVGADGAYSAVRQSLYRQLSEKDSLPFKDSQGLKIGYMTMVGTTDPLDDSKYEQLKDDFTHFSFIIGKGKPYTWSVFTIPDKRVCWGVQMQLSAATAEDKSFRNTEWGPEGNEAMIKEIYDFATPYGPLGQFIDATPRERISRVFLEEKLFETWFDGRAVLIGDAAHKMLPSSGQGAVNAMQDAVILANCLYEIANNASTENVTSAFQDFKGQRYPHVVQQFDASKTMAKVIYGQTWGERLLRHIVFGYLPQSMLHKDTVKAASYRPQCNYLPLTPNHGTCSVLPQKPSKRYQEEQEKATLA</sequence>
<dbReference type="GO" id="GO:0004497">
    <property type="term" value="F:monooxygenase activity"/>
    <property type="evidence" value="ECO:0007669"/>
    <property type="project" value="InterPro"/>
</dbReference>
<evidence type="ECO:0000259" key="7">
    <source>
        <dbReference type="Pfam" id="PF01494"/>
    </source>
</evidence>
<dbReference type="Gene3D" id="3.50.50.60">
    <property type="entry name" value="FAD/NAD(P)-binding domain"/>
    <property type="match status" value="2"/>
</dbReference>
<dbReference type="InterPro" id="IPR036188">
    <property type="entry name" value="FAD/NAD-bd_sf"/>
</dbReference>
<feature type="region of interest" description="Disordered" evidence="5">
    <location>
        <begin position="831"/>
        <end position="850"/>
    </location>
</feature>
<keyword evidence="2" id="KW-0285">Flavoprotein</keyword>
<keyword evidence="6" id="KW-0812">Transmembrane</keyword>
<evidence type="ECO:0000256" key="3">
    <source>
        <dbReference type="ARBA" id="ARBA00022827"/>
    </source>
</evidence>
<dbReference type="PANTHER" id="PTHR47356:SF2">
    <property type="entry name" value="FAD-BINDING DOMAIN-CONTAINING PROTEIN-RELATED"/>
    <property type="match status" value="1"/>
</dbReference>
<dbReference type="OrthoDB" id="655030at2759"/>
<proteinExistence type="inferred from homology"/>
<dbReference type="InterPro" id="IPR002938">
    <property type="entry name" value="FAD-bd"/>
</dbReference>
<dbReference type="Proteomes" id="UP000738359">
    <property type="component" value="Unassembled WGS sequence"/>
</dbReference>
<reference evidence="8" key="1">
    <citation type="journal article" date="2020" name="Fungal Divers.">
        <title>Resolving the Mortierellaceae phylogeny through synthesis of multi-gene phylogenetics and phylogenomics.</title>
        <authorList>
            <person name="Vandepol N."/>
            <person name="Liber J."/>
            <person name="Desiro A."/>
            <person name="Na H."/>
            <person name="Kennedy M."/>
            <person name="Barry K."/>
            <person name="Grigoriev I.V."/>
            <person name="Miller A.N."/>
            <person name="O'Donnell K."/>
            <person name="Stajich J.E."/>
            <person name="Bonito G."/>
        </authorList>
    </citation>
    <scope>NUCLEOTIDE SEQUENCE</scope>
    <source>
        <strain evidence="8">CK1249</strain>
    </source>
</reference>
<feature type="transmembrane region" description="Helical" evidence="6">
    <location>
        <begin position="12"/>
        <end position="29"/>
    </location>
</feature>
<protein>
    <recommendedName>
        <fullName evidence="7">FAD-binding domain-containing protein</fullName>
    </recommendedName>
</protein>
<feature type="domain" description="FAD-binding" evidence="7">
    <location>
        <begin position="402"/>
        <end position="748"/>
    </location>
</feature>
<dbReference type="GO" id="GO:0071949">
    <property type="term" value="F:FAD binding"/>
    <property type="evidence" value="ECO:0007669"/>
    <property type="project" value="InterPro"/>
</dbReference>
<feature type="domain" description="FAD-binding" evidence="7">
    <location>
        <begin position="12"/>
        <end position="183"/>
    </location>
</feature>
<comment type="caution">
    <text evidence="8">The sequence shown here is derived from an EMBL/GenBank/DDBJ whole genome shotgun (WGS) entry which is preliminary data.</text>
</comment>
<dbReference type="PRINTS" id="PR00420">
    <property type="entry name" value="RNGMNOXGNASE"/>
</dbReference>
<gene>
    <name evidence="8" type="ORF">BGZ70_003420</name>
</gene>
<keyword evidence="4" id="KW-0560">Oxidoreductase</keyword>
<evidence type="ECO:0000256" key="2">
    <source>
        <dbReference type="ARBA" id="ARBA00022630"/>
    </source>
</evidence>
<dbReference type="SUPFAM" id="SSF51905">
    <property type="entry name" value="FAD/NAD(P)-binding domain"/>
    <property type="match status" value="2"/>
</dbReference>
<comment type="similarity">
    <text evidence="1">Belongs to the paxM FAD-dependent monooxygenase family.</text>
</comment>
<name>A0A9P6JAR9_MORAP</name>
<dbReference type="AlphaFoldDB" id="A0A9P6JAR9"/>
<dbReference type="InterPro" id="IPR050562">
    <property type="entry name" value="FAD_mOase_fung"/>
</dbReference>
<keyword evidence="6" id="KW-1133">Transmembrane helix</keyword>
<keyword evidence="3" id="KW-0274">FAD</keyword>
<evidence type="ECO:0000313" key="8">
    <source>
        <dbReference type="EMBL" id="KAF9966058.1"/>
    </source>
</evidence>
<dbReference type="PANTHER" id="PTHR47356">
    <property type="entry name" value="FAD-DEPENDENT MONOOXYGENASE ASQG-RELATED"/>
    <property type="match status" value="1"/>
</dbReference>
<evidence type="ECO:0000256" key="4">
    <source>
        <dbReference type="ARBA" id="ARBA00023002"/>
    </source>
</evidence>
<evidence type="ECO:0000256" key="6">
    <source>
        <dbReference type="SAM" id="Phobius"/>
    </source>
</evidence>
<dbReference type="EMBL" id="JAAAHY010000193">
    <property type="protein sequence ID" value="KAF9966058.1"/>
    <property type="molecule type" value="Genomic_DNA"/>
</dbReference>
<evidence type="ECO:0000256" key="5">
    <source>
        <dbReference type="SAM" id="MobiDB-lite"/>
    </source>
</evidence>
<keyword evidence="9" id="KW-1185">Reference proteome</keyword>
<evidence type="ECO:0000313" key="9">
    <source>
        <dbReference type="Proteomes" id="UP000738359"/>
    </source>
</evidence>
<evidence type="ECO:0000256" key="1">
    <source>
        <dbReference type="ARBA" id="ARBA00007992"/>
    </source>
</evidence>
<accession>A0A9P6JAR9</accession>
<dbReference type="Pfam" id="PF01494">
    <property type="entry name" value="FAD_binding_3"/>
    <property type="match status" value="2"/>
</dbReference>
<organism evidence="8 9">
    <name type="scientific">Mortierella alpina</name>
    <name type="common">Oleaginous fungus</name>
    <name type="synonym">Mortierella renispora</name>
    <dbReference type="NCBI Taxonomy" id="64518"/>
    <lineage>
        <taxon>Eukaryota</taxon>
        <taxon>Fungi</taxon>
        <taxon>Fungi incertae sedis</taxon>
        <taxon>Mucoromycota</taxon>
        <taxon>Mortierellomycotina</taxon>
        <taxon>Mortierellomycetes</taxon>
        <taxon>Mortierellales</taxon>
        <taxon>Mortierellaceae</taxon>
        <taxon>Mortierella</taxon>
    </lineage>
</organism>
<keyword evidence="6" id="KW-0472">Membrane</keyword>
<feature type="compositionally biased region" description="Basic and acidic residues" evidence="5">
    <location>
        <begin position="839"/>
        <end position="850"/>
    </location>
</feature>